<dbReference type="InterPro" id="IPR036770">
    <property type="entry name" value="Ankyrin_rpt-contain_sf"/>
</dbReference>
<reference evidence="4" key="1">
    <citation type="submission" date="2006-10" db="EMBL/GenBank/DDBJ databases">
        <authorList>
            <person name="Amadeo P."/>
            <person name="Zhao Q."/>
            <person name="Wortman J."/>
            <person name="Fraser-Liggett C."/>
            <person name="Carlton J."/>
        </authorList>
    </citation>
    <scope>NUCLEOTIDE SEQUENCE</scope>
    <source>
        <strain evidence="4">G3</strain>
    </source>
</reference>
<dbReference type="EMBL" id="DS113943">
    <property type="protein sequence ID" value="EAX92863.1"/>
    <property type="molecule type" value="Genomic_DNA"/>
</dbReference>
<accession>A2FQF5</accession>
<keyword evidence="2 3" id="KW-0040">ANK repeat</keyword>
<proteinExistence type="predicted"/>
<feature type="repeat" description="ANK" evidence="3">
    <location>
        <begin position="419"/>
        <end position="452"/>
    </location>
</feature>
<evidence type="ECO:0000256" key="3">
    <source>
        <dbReference type="PROSITE-ProRule" id="PRU00023"/>
    </source>
</evidence>
<dbReference type="PROSITE" id="PS50088">
    <property type="entry name" value="ANK_REPEAT"/>
    <property type="match status" value="1"/>
</dbReference>
<evidence type="ECO:0000313" key="4">
    <source>
        <dbReference type="EMBL" id="EAX92863.1"/>
    </source>
</evidence>
<dbReference type="RefSeq" id="XP_001305793.1">
    <property type="nucleotide sequence ID" value="XM_001305792.1"/>
</dbReference>
<dbReference type="InParanoid" id="A2FQF5"/>
<dbReference type="Pfam" id="PF12796">
    <property type="entry name" value="Ank_2"/>
    <property type="match status" value="1"/>
</dbReference>
<keyword evidence="5" id="KW-1185">Reference proteome</keyword>
<dbReference type="PANTHER" id="PTHR24198">
    <property type="entry name" value="ANKYRIN REPEAT AND PROTEIN KINASE DOMAIN-CONTAINING PROTEIN"/>
    <property type="match status" value="1"/>
</dbReference>
<dbReference type="SUPFAM" id="SSF48403">
    <property type="entry name" value="Ankyrin repeat"/>
    <property type="match status" value="1"/>
</dbReference>
<dbReference type="PANTHER" id="PTHR24198:SF165">
    <property type="entry name" value="ANKYRIN REPEAT-CONTAINING PROTEIN-RELATED"/>
    <property type="match status" value="1"/>
</dbReference>
<keyword evidence="1" id="KW-0677">Repeat</keyword>
<dbReference type="VEuPathDB" id="TrichDB:TVAGG3_0482150"/>
<dbReference type="OrthoDB" id="426293at2759"/>
<dbReference type="PROSITE" id="PS50297">
    <property type="entry name" value="ANK_REP_REGION"/>
    <property type="match status" value="1"/>
</dbReference>
<protein>
    <submittedName>
        <fullName evidence="4">Uncharacterized protein</fullName>
    </submittedName>
</protein>
<dbReference type="Proteomes" id="UP000001542">
    <property type="component" value="Unassembled WGS sequence"/>
</dbReference>
<dbReference type="STRING" id="5722.A2FQF5"/>
<evidence type="ECO:0000313" key="5">
    <source>
        <dbReference type="Proteomes" id="UP000001542"/>
    </source>
</evidence>
<organism evidence="4 5">
    <name type="scientific">Trichomonas vaginalis (strain ATCC PRA-98 / G3)</name>
    <dbReference type="NCBI Taxonomy" id="412133"/>
    <lineage>
        <taxon>Eukaryota</taxon>
        <taxon>Metamonada</taxon>
        <taxon>Parabasalia</taxon>
        <taxon>Trichomonadida</taxon>
        <taxon>Trichomonadidae</taxon>
        <taxon>Trichomonas</taxon>
    </lineage>
</organism>
<dbReference type="SMR" id="A2FQF5"/>
<dbReference type="InterPro" id="IPR002110">
    <property type="entry name" value="Ankyrin_rpt"/>
</dbReference>
<sequence length="506" mass="56844">MSIPVTMGGIPVARSEQLDLLTKAQFILSKTKTMTDEDIINSLGFLIQTEDTETFDFLVRELTAAYIDPTQNTDAILKTILFYCRAYPIFKDEALKLYGTAISDTRKKIYHFRILRYLLKQGIYEINDIKLIISKYPISYENQFYLLILHFTPELETDDPEKFNLILEKIQGFEYLSQTYRSLLDEYIIQPLSTSKFNKHKKWIHTSAFLEYGLEEDSILKKVLAGDENAILSFAKGEFAFSQPPLYPNQFLAYQPHPLMICALFGLIKPIATQPYLCARLKDNTNNPFLVYAAAGGNVAILEILARNHVILMKDQSEEDEEVAIAHPITRELGPLGTRAAVPSSLCPAGTKSHGKNFGALSAAASNRRLDALFWLLENTNCSQIDLNNALIESARANFLAGVRLLVNKGADINCRGYDDETPLHAACENGSIEAAKQILITPGVDVEVKNAKKQTVFHMAAYSGSTRMYKLIEDMQGMDSALLDCYRNSPKTIFESTVKEMPNVL</sequence>
<dbReference type="AlphaFoldDB" id="A2FQF5"/>
<dbReference type="KEGG" id="tva:4750577"/>
<dbReference type="SMART" id="SM00248">
    <property type="entry name" value="ANK"/>
    <property type="match status" value="4"/>
</dbReference>
<name>A2FQF5_TRIV3</name>
<dbReference type="Gene3D" id="1.25.40.20">
    <property type="entry name" value="Ankyrin repeat-containing domain"/>
    <property type="match status" value="1"/>
</dbReference>
<gene>
    <name evidence="4" type="ORF">TVAG_321770</name>
</gene>
<reference evidence="4" key="2">
    <citation type="journal article" date="2007" name="Science">
        <title>Draft genome sequence of the sexually transmitted pathogen Trichomonas vaginalis.</title>
        <authorList>
            <person name="Carlton J.M."/>
            <person name="Hirt R.P."/>
            <person name="Silva J.C."/>
            <person name="Delcher A.L."/>
            <person name="Schatz M."/>
            <person name="Zhao Q."/>
            <person name="Wortman J.R."/>
            <person name="Bidwell S.L."/>
            <person name="Alsmark U.C.M."/>
            <person name="Besteiro S."/>
            <person name="Sicheritz-Ponten T."/>
            <person name="Noel C.J."/>
            <person name="Dacks J.B."/>
            <person name="Foster P.G."/>
            <person name="Simillion C."/>
            <person name="Van de Peer Y."/>
            <person name="Miranda-Saavedra D."/>
            <person name="Barton G.J."/>
            <person name="Westrop G.D."/>
            <person name="Mueller S."/>
            <person name="Dessi D."/>
            <person name="Fiori P.L."/>
            <person name="Ren Q."/>
            <person name="Paulsen I."/>
            <person name="Zhang H."/>
            <person name="Bastida-Corcuera F.D."/>
            <person name="Simoes-Barbosa A."/>
            <person name="Brown M.T."/>
            <person name="Hayes R.D."/>
            <person name="Mukherjee M."/>
            <person name="Okumura C.Y."/>
            <person name="Schneider R."/>
            <person name="Smith A.J."/>
            <person name="Vanacova S."/>
            <person name="Villalvazo M."/>
            <person name="Haas B.J."/>
            <person name="Pertea M."/>
            <person name="Feldblyum T.V."/>
            <person name="Utterback T.R."/>
            <person name="Shu C.L."/>
            <person name="Osoegawa K."/>
            <person name="de Jong P.J."/>
            <person name="Hrdy I."/>
            <person name="Horvathova L."/>
            <person name="Zubacova Z."/>
            <person name="Dolezal P."/>
            <person name="Malik S.B."/>
            <person name="Logsdon J.M. Jr."/>
            <person name="Henze K."/>
            <person name="Gupta A."/>
            <person name="Wang C.C."/>
            <person name="Dunne R.L."/>
            <person name="Upcroft J.A."/>
            <person name="Upcroft P."/>
            <person name="White O."/>
            <person name="Salzberg S.L."/>
            <person name="Tang P."/>
            <person name="Chiu C.-H."/>
            <person name="Lee Y.-S."/>
            <person name="Embley T.M."/>
            <person name="Coombs G.H."/>
            <person name="Mottram J.C."/>
            <person name="Tachezy J."/>
            <person name="Fraser-Liggett C.M."/>
            <person name="Johnson P.J."/>
        </authorList>
    </citation>
    <scope>NUCLEOTIDE SEQUENCE [LARGE SCALE GENOMIC DNA]</scope>
    <source>
        <strain evidence="4">G3</strain>
    </source>
</reference>
<evidence type="ECO:0000256" key="1">
    <source>
        <dbReference type="ARBA" id="ARBA00022737"/>
    </source>
</evidence>
<evidence type="ECO:0000256" key="2">
    <source>
        <dbReference type="ARBA" id="ARBA00023043"/>
    </source>
</evidence>
<dbReference type="VEuPathDB" id="TrichDB:TVAG_321770"/>